<dbReference type="Gene3D" id="3.30.300.210">
    <property type="entry name" value="Nutrient germinant receptor protein C, domain 3"/>
    <property type="match status" value="1"/>
</dbReference>
<name>A0A267M9Z8_9FIRM</name>
<dbReference type="Pfam" id="PF25198">
    <property type="entry name" value="Spore_GerAC_N"/>
    <property type="match status" value="1"/>
</dbReference>
<evidence type="ECO:0000313" key="11">
    <source>
        <dbReference type="Proteomes" id="UP000216024"/>
    </source>
</evidence>
<dbReference type="EMBL" id="NIBG01000049">
    <property type="protein sequence ID" value="PAB55665.1"/>
    <property type="molecule type" value="Genomic_DNA"/>
</dbReference>
<dbReference type="RefSeq" id="WP_095136313.1">
    <property type="nucleotide sequence ID" value="NZ_NIBG01000049.1"/>
</dbReference>
<evidence type="ECO:0000256" key="2">
    <source>
        <dbReference type="ARBA" id="ARBA00007886"/>
    </source>
</evidence>
<gene>
    <name evidence="10" type="ORF">CCE28_21660</name>
</gene>
<dbReference type="NCBIfam" id="TIGR02887">
    <property type="entry name" value="spore_ger_x_C"/>
    <property type="match status" value="1"/>
</dbReference>
<keyword evidence="3" id="KW-0309">Germination</keyword>
<dbReference type="OrthoDB" id="9816067at2"/>
<dbReference type="InterPro" id="IPR057336">
    <property type="entry name" value="GerAC_N"/>
</dbReference>
<dbReference type="GO" id="GO:0009847">
    <property type="term" value="P:spore germination"/>
    <property type="evidence" value="ECO:0007669"/>
    <property type="project" value="InterPro"/>
</dbReference>
<keyword evidence="4" id="KW-0732">Signal</keyword>
<evidence type="ECO:0000256" key="4">
    <source>
        <dbReference type="ARBA" id="ARBA00022729"/>
    </source>
</evidence>
<evidence type="ECO:0000256" key="5">
    <source>
        <dbReference type="ARBA" id="ARBA00023136"/>
    </source>
</evidence>
<proteinExistence type="inferred from homology"/>
<keyword evidence="5" id="KW-0472">Membrane</keyword>
<dbReference type="InterPro" id="IPR038501">
    <property type="entry name" value="Spore_GerAC_C_sf"/>
</dbReference>
<evidence type="ECO:0008006" key="12">
    <source>
        <dbReference type="Google" id="ProtNLM"/>
    </source>
</evidence>
<dbReference type="Proteomes" id="UP000216024">
    <property type="component" value="Unassembled WGS sequence"/>
</dbReference>
<comment type="subcellular location">
    <subcellularLocation>
        <location evidence="1">Membrane</location>
        <topology evidence="1">Lipid-anchor</topology>
    </subcellularLocation>
</comment>
<comment type="caution">
    <text evidence="10">The sequence shown here is derived from an EMBL/GenBank/DDBJ whole genome shotgun (WGS) entry which is preliminary data.</text>
</comment>
<evidence type="ECO:0000259" key="9">
    <source>
        <dbReference type="Pfam" id="PF25198"/>
    </source>
</evidence>
<dbReference type="PANTHER" id="PTHR35789:SF1">
    <property type="entry name" value="SPORE GERMINATION PROTEIN B3"/>
    <property type="match status" value="1"/>
</dbReference>
<comment type="similarity">
    <text evidence="2">Belongs to the GerABKC lipoprotein family.</text>
</comment>
<feature type="domain" description="Spore germination GerAC-like C-terminal" evidence="8">
    <location>
        <begin position="154"/>
        <end position="314"/>
    </location>
</feature>
<organism evidence="10 11">
    <name type="scientific">Anaeromicrobium sediminis</name>
    <dbReference type="NCBI Taxonomy" id="1478221"/>
    <lineage>
        <taxon>Bacteria</taxon>
        <taxon>Bacillati</taxon>
        <taxon>Bacillota</taxon>
        <taxon>Clostridia</taxon>
        <taxon>Peptostreptococcales</taxon>
        <taxon>Thermotaleaceae</taxon>
        <taxon>Anaeromicrobium</taxon>
    </lineage>
</organism>
<feature type="non-terminal residue" evidence="10">
    <location>
        <position position="1"/>
    </location>
</feature>
<evidence type="ECO:0000256" key="6">
    <source>
        <dbReference type="ARBA" id="ARBA00023139"/>
    </source>
</evidence>
<dbReference type="AlphaFoldDB" id="A0A267M9Z8"/>
<dbReference type="InterPro" id="IPR046953">
    <property type="entry name" value="Spore_GerAC-like_C"/>
</dbReference>
<reference evidence="10 11" key="1">
    <citation type="submission" date="2017-06" db="EMBL/GenBank/DDBJ databases">
        <title>Draft genome sequence of anaerobic fermentative bacterium Anaeromicrobium sediminis DY2726D isolated from West Pacific Ocean sediments.</title>
        <authorList>
            <person name="Zeng X."/>
        </authorList>
    </citation>
    <scope>NUCLEOTIDE SEQUENCE [LARGE SCALE GENOMIC DNA]</scope>
    <source>
        <strain evidence="10 11">DY2726D</strain>
    </source>
</reference>
<dbReference type="Pfam" id="PF05504">
    <property type="entry name" value="Spore_GerAC"/>
    <property type="match status" value="1"/>
</dbReference>
<dbReference type="GO" id="GO:0016020">
    <property type="term" value="C:membrane"/>
    <property type="evidence" value="ECO:0007669"/>
    <property type="project" value="UniProtKB-SubCell"/>
</dbReference>
<keyword evidence="6" id="KW-0564">Palmitate</keyword>
<evidence type="ECO:0000313" key="10">
    <source>
        <dbReference type="EMBL" id="PAB55665.1"/>
    </source>
</evidence>
<evidence type="ECO:0000256" key="3">
    <source>
        <dbReference type="ARBA" id="ARBA00022544"/>
    </source>
</evidence>
<feature type="domain" description="Spore germination protein N-terminal" evidence="9">
    <location>
        <begin position="5"/>
        <end position="143"/>
    </location>
</feature>
<protein>
    <recommendedName>
        <fullName evidence="12">Ger(X)C family spore germination protein</fullName>
    </recommendedName>
</protein>
<dbReference type="PANTHER" id="PTHR35789">
    <property type="entry name" value="SPORE GERMINATION PROTEIN B3"/>
    <property type="match status" value="1"/>
</dbReference>
<evidence type="ECO:0000256" key="7">
    <source>
        <dbReference type="ARBA" id="ARBA00023288"/>
    </source>
</evidence>
<accession>A0A267M9Z8</accession>
<evidence type="ECO:0000259" key="8">
    <source>
        <dbReference type="Pfam" id="PF05504"/>
    </source>
</evidence>
<keyword evidence="11" id="KW-1185">Reference proteome</keyword>
<sequence length="326" mass="37329">AKLTSSSKDEEKAETTKVFTMLSYGKNFEDARKKYDAASPFPVFLGATRVVVLGENYAKKGIEPYLNRIDHLYDYRKTVLTVISRKPPKELFNIKVKKDISVGFLIEDIMEHVAGKGEGLYPVTGELLSDIELGKIGYLLPYIGVEKGSIKYLGLAVMKNSKLVDIIDIKNTFGIMYVLADEPRIVQVAESSEDGKNKLSFRTFVKKRKIKVDYVDGKVTINIDLDLKAQLRYQYYMEPISDAYIRKLEGIISEKAKNDVESIIKRAQNEFKCDIFGFARYFRAKQPEIYEKINWEYAFTKADVNVNVKTKIINMSLRDPNAKKKY</sequence>
<dbReference type="InterPro" id="IPR008844">
    <property type="entry name" value="Spore_GerAC-like"/>
</dbReference>
<evidence type="ECO:0000256" key="1">
    <source>
        <dbReference type="ARBA" id="ARBA00004635"/>
    </source>
</evidence>
<keyword evidence="7" id="KW-0449">Lipoprotein</keyword>